<sequence>MARVCGDSFLSSIKTSRSGNLCMSNTSQDQCLIGFHFLISKVYLIQFIFLSLPSSFNSQFFRKNNVCETRTHLVFEERR</sequence>
<accession>A0AAU9MCK3</accession>
<evidence type="ECO:0000256" key="1">
    <source>
        <dbReference type="SAM" id="Phobius"/>
    </source>
</evidence>
<keyword evidence="1" id="KW-0812">Transmembrane</keyword>
<gene>
    <name evidence="2" type="ORF">LVIROSA_LOCUS10757</name>
</gene>
<dbReference type="AlphaFoldDB" id="A0AAU9MCK3"/>
<keyword evidence="3" id="KW-1185">Reference proteome</keyword>
<reference evidence="2 3" key="1">
    <citation type="submission" date="2022-01" db="EMBL/GenBank/DDBJ databases">
        <authorList>
            <person name="Xiong W."/>
            <person name="Schranz E."/>
        </authorList>
    </citation>
    <scope>NUCLEOTIDE SEQUENCE [LARGE SCALE GENOMIC DNA]</scope>
</reference>
<proteinExistence type="predicted"/>
<keyword evidence="1" id="KW-1133">Transmembrane helix</keyword>
<evidence type="ECO:0000313" key="2">
    <source>
        <dbReference type="EMBL" id="CAH1423482.1"/>
    </source>
</evidence>
<keyword evidence="1" id="KW-0472">Membrane</keyword>
<organism evidence="2 3">
    <name type="scientific">Lactuca virosa</name>
    <dbReference type="NCBI Taxonomy" id="75947"/>
    <lineage>
        <taxon>Eukaryota</taxon>
        <taxon>Viridiplantae</taxon>
        <taxon>Streptophyta</taxon>
        <taxon>Embryophyta</taxon>
        <taxon>Tracheophyta</taxon>
        <taxon>Spermatophyta</taxon>
        <taxon>Magnoliopsida</taxon>
        <taxon>eudicotyledons</taxon>
        <taxon>Gunneridae</taxon>
        <taxon>Pentapetalae</taxon>
        <taxon>asterids</taxon>
        <taxon>campanulids</taxon>
        <taxon>Asterales</taxon>
        <taxon>Asteraceae</taxon>
        <taxon>Cichorioideae</taxon>
        <taxon>Cichorieae</taxon>
        <taxon>Lactucinae</taxon>
        <taxon>Lactuca</taxon>
    </lineage>
</organism>
<protein>
    <submittedName>
        <fullName evidence="2">Uncharacterized protein</fullName>
    </submittedName>
</protein>
<comment type="caution">
    <text evidence="2">The sequence shown here is derived from an EMBL/GenBank/DDBJ whole genome shotgun (WGS) entry which is preliminary data.</text>
</comment>
<name>A0AAU9MCK3_9ASTR</name>
<dbReference type="Proteomes" id="UP001157418">
    <property type="component" value="Unassembled WGS sequence"/>
</dbReference>
<evidence type="ECO:0000313" key="3">
    <source>
        <dbReference type="Proteomes" id="UP001157418"/>
    </source>
</evidence>
<feature type="transmembrane region" description="Helical" evidence="1">
    <location>
        <begin position="33"/>
        <end position="52"/>
    </location>
</feature>
<dbReference type="EMBL" id="CAKMRJ010001112">
    <property type="protein sequence ID" value="CAH1423482.1"/>
    <property type="molecule type" value="Genomic_DNA"/>
</dbReference>